<dbReference type="InterPro" id="IPR036047">
    <property type="entry name" value="F-box-like_dom_sf"/>
</dbReference>
<dbReference type="Gene3D" id="1.25.40.10">
    <property type="entry name" value="Tetratricopeptide repeat domain"/>
    <property type="match status" value="1"/>
</dbReference>
<organism evidence="5 6">
    <name type="scientific">Bimuria novae-zelandiae CBS 107.79</name>
    <dbReference type="NCBI Taxonomy" id="1447943"/>
    <lineage>
        <taxon>Eukaryota</taxon>
        <taxon>Fungi</taxon>
        <taxon>Dikarya</taxon>
        <taxon>Ascomycota</taxon>
        <taxon>Pezizomycotina</taxon>
        <taxon>Dothideomycetes</taxon>
        <taxon>Pleosporomycetidae</taxon>
        <taxon>Pleosporales</taxon>
        <taxon>Massarineae</taxon>
        <taxon>Didymosphaeriaceae</taxon>
        <taxon>Bimuria</taxon>
    </lineage>
</organism>
<dbReference type="InterPro" id="IPR001810">
    <property type="entry name" value="F-box_dom"/>
</dbReference>
<keyword evidence="2 3" id="KW-0802">TPR repeat</keyword>
<dbReference type="InterPro" id="IPR019734">
    <property type="entry name" value="TPR_rpt"/>
</dbReference>
<evidence type="ECO:0000256" key="3">
    <source>
        <dbReference type="PROSITE-ProRule" id="PRU00339"/>
    </source>
</evidence>
<reference evidence="5" key="1">
    <citation type="journal article" date="2020" name="Stud. Mycol.">
        <title>101 Dothideomycetes genomes: a test case for predicting lifestyles and emergence of pathogens.</title>
        <authorList>
            <person name="Haridas S."/>
            <person name="Albert R."/>
            <person name="Binder M."/>
            <person name="Bloem J."/>
            <person name="Labutti K."/>
            <person name="Salamov A."/>
            <person name="Andreopoulos B."/>
            <person name="Baker S."/>
            <person name="Barry K."/>
            <person name="Bills G."/>
            <person name="Bluhm B."/>
            <person name="Cannon C."/>
            <person name="Castanera R."/>
            <person name="Culley D."/>
            <person name="Daum C."/>
            <person name="Ezra D."/>
            <person name="Gonzalez J."/>
            <person name="Henrissat B."/>
            <person name="Kuo A."/>
            <person name="Liang C."/>
            <person name="Lipzen A."/>
            <person name="Lutzoni F."/>
            <person name="Magnuson J."/>
            <person name="Mondo S."/>
            <person name="Nolan M."/>
            <person name="Ohm R."/>
            <person name="Pangilinan J."/>
            <person name="Park H.-J."/>
            <person name="Ramirez L."/>
            <person name="Alfaro M."/>
            <person name="Sun H."/>
            <person name="Tritt A."/>
            <person name="Yoshinaga Y."/>
            <person name="Zwiers L.-H."/>
            <person name="Turgeon B."/>
            <person name="Goodwin S."/>
            <person name="Spatafora J."/>
            <person name="Crous P."/>
            <person name="Grigoriev I."/>
        </authorList>
    </citation>
    <scope>NUCLEOTIDE SEQUENCE</scope>
    <source>
        <strain evidence="5">CBS 107.79</strain>
    </source>
</reference>
<dbReference type="EMBL" id="ML976679">
    <property type="protein sequence ID" value="KAF1973732.1"/>
    <property type="molecule type" value="Genomic_DNA"/>
</dbReference>
<dbReference type="OrthoDB" id="629492at2759"/>
<evidence type="ECO:0000313" key="6">
    <source>
        <dbReference type="Proteomes" id="UP000800036"/>
    </source>
</evidence>
<keyword evidence="1" id="KW-0677">Repeat</keyword>
<feature type="domain" description="F-box" evidence="4">
    <location>
        <begin position="133"/>
        <end position="180"/>
    </location>
</feature>
<dbReference type="Gene3D" id="3.80.10.10">
    <property type="entry name" value="Ribonuclease Inhibitor"/>
    <property type="match status" value="2"/>
</dbReference>
<accession>A0A6A5VCL7</accession>
<dbReference type="PROSITE" id="PS50181">
    <property type="entry name" value="FBOX"/>
    <property type="match status" value="1"/>
</dbReference>
<evidence type="ECO:0000256" key="1">
    <source>
        <dbReference type="ARBA" id="ARBA00022737"/>
    </source>
</evidence>
<evidence type="ECO:0000259" key="4">
    <source>
        <dbReference type="PROSITE" id="PS50181"/>
    </source>
</evidence>
<dbReference type="InterPro" id="IPR011990">
    <property type="entry name" value="TPR-like_helical_dom_sf"/>
</dbReference>
<name>A0A6A5VCL7_9PLEO</name>
<sequence length="593" mass="66423">MTRTLSREDYQELGKSYYKLKQYDKAIEAFTNGIEASAVPSATLYDYRAASYEKLADFNSAIKDGRETIRTHKQDVRGYLRTANALIKLNKLDTALNIFKYGMKNVPVGNKDFQLLQRSHDKLTRQLSPPKAIDPFTILPVELAEMVLGYVSFKTIVKCLRVSRGWKNYLTKRHKLWAEIDFSEATRPVSRASLRNAVQYSQNTLHTLIAHRVQHVDMLRNIATACQSLRSLTIMEFPYLVSGSLIEIAQRARNLKVLTVHSEVTMDTIGQILRRRPELERIDFKDISTDSQTGVTWEGGPFTKLEYISLRGSREKPGRRPCGYQVIDLVQQAPQLQWLYYIDGRRDTTAVAKFHQTSLRGLVLKNVNLLLPRLPPTLEHLVFDPPSGFAHDLVLAIGLSAMSRTSSLVSLTLGASMTLYPSFLTTLLDHVKHDDDGTLETLQDGAPLRSLSISGEVYAEDGQASVTIDHQAVAKVAAAPRRLLVSTYLATSPRILTRSLTSLEVPGLPLTDDDIRVITESTSLTYIDVSKTEITGFGIKQLADQAPTLRHIKADHCRNLSSRDAIEYAESKGVYVSYTMAESGGKGRKVRYG</sequence>
<dbReference type="SUPFAM" id="SSF52047">
    <property type="entry name" value="RNI-like"/>
    <property type="match status" value="1"/>
</dbReference>
<dbReference type="PANTHER" id="PTHR22904">
    <property type="entry name" value="TPR REPEAT CONTAINING PROTEIN"/>
    <property type="match status" value="1"/>
</dbReference>
<dbReference type="Gene3D" id="1.20.1280.50">
    <property type="match status" value="1"/>
</dbReference>
<dbReference type="AlphaFoldDB" id="A0A6A5VCL7"/>
<dbReference type="Proteomes" id="UP000800036">
    <property type="component" value="Unassembled WGS sequence"/>
</dbReference>
<dbReference type="SUPFAM" id="SSF81383">
    <property type="entry name" value="F-box domain"/>
    <property type="match status" value="1"/>
</dbReference>
<keyword evidence="6" id="KW-1185">Reference proteome</keyword>
<proteinExistence type="predicted"/>
<dbReference type="Pfam" id="PF12937">
    <property type="entry name" value="F-box-like"/>
    <property type="match status" value="1"/>
</dbReference>
<feature type="repeat" description="TPR" evidence="3">
    <location>
        <begin position="7"/>
        <end position="40"/>
    </location>
</feature>
<dbReference type="PROSITE" id="PS50005">
    <property type="entry name" value="TPR"/>
    <property type="match status" value="1"/>
</dbReference>
<dbReference type="SMART" id="SM00256">
    <property type="entry name" value="FBOX"/>
    <property type="match status" value="1"/>
</dbReference>
<dbReference type="InterPro" id="IPR032675">
    <property type="entry name" value="LRR_dom_sf"/>
</dbReference>
<dbReference type="GO" id="GO:0051879">
    <property type="term" value="F:Hsp90 protein binding"/>
    <property type="evidence" value="ECO:0007669"/>
    <property type="project" value="TreeGrafter"/>
</dbReference>
<dbReference type="SMART" id="SM00028">
    <property type="entry name" value="TPR"/>
    <property type="match status" value="3"/>
</dbReference>
<protein>
    <recommendedName>
        <fullName evidence="4">F-box domain-containing protein</fullName>
    </recommendedName>
</protein>
<evidence type="ECO:0000256" key="2">
    <source>
        <dbReference type="ARBA" id="ARBA00022803"/>
    </source>
</evidence>
<gene>
    <name evidence="5" type="ORF">BU23DRAFT_589446</name>
</gene>
<evidence type="ECO:0000313" key="5">
    <source>
        <dbReference type="EMBL" id="KAF1973732.1"/>
    </source>
</evidence>
<dbReference type="PANTHER" id="PTHR22904:SF523">
    <property type="entry name" value="STRESS-INDUCED-PHOSPHOPROTEIN 1"/>
    <property type="match status" value="1"/>
</dbReference>
<dbReference type="SUPFAM" id="SSF48452">
    <property type="entry name" value="TPR-like"/>
    <property type="match status" value="1"/>
</dbReference>